<evidence type="ECO:0000313" key="11">
    <source>
        <dbReference type="Proteomes" id="UP000318693"/>
    </source>
</evidence>
<keyword evidence="1 6" id="KW-0597">Phosphoprotein</keyword>
<dbReference type="InterPro" id="IPR011006">
    <property type="entry name" value="CheY-like_superfamily"/>
</dbReference>
<dbReference type="Gene3D" id="6.10.250.690">
    <property type="match status" value="1"/>
</dbReference>
<dbReference type="EMBL" id="VJXR01000018">
    <property type="protein sequence ID" value="TRW45743.1"/>
    <property type="molecule type" value="Genomic_DNA"/>
</dbReference>
<feature type="modified residue" description="4-aspartylphosphate" evidence="6">
    <location>
        <position position="73"/>
    </location>
</feature>
<feature type="DNA-binding region" description="OmpR/PhoB-type" evidence="7">
    <location>
        <begin position="151"/>
        <end position="250"/>
    </location>
</feature>
<evidence type="ECO:0000256" key="3">
    <source>
        <dbReference type="ARBA" id="ARBA00023015"/>
    </source>
</evidence>
<evidence type="ECO:0000256" key="1">
    <source>
        <dbReference type="ARBA" id="ARBA00022553"/>
    </source>
</evidence>
<evidence type="ECO:0000313" key="10">
    <source>
        <dbReference type="EMBL" id="TRW45743.1"/>
    </source>
</evidence>
<dbReference type="Gene3D" id="1.10.10.10">
    <property type="entry name" value="Winged helix-like DNA-binding domain superfamily/Winged helix DNA-binding domain"/>
    <property type="match status" value="1"/>
</dbReference>
<proteinExistence type="predicted"/>
<dbReference type="GO" id="GO:0005829">
    <property type="term" value="C:cytosol"/>
    <property type="evidence" value="ECO:0007669"/>
    <property type="project" value="TreeGrafter"/>
</dbReference>
<evidence type="ECO:0000256" key="4">
    <source>
        <dbReference type="ARBA" id="ARBA00023125"/>
    </source>
</evidence>
<evidence type="ECO:0000256" key="5">
    <source>
        <dbReference type="ARBA" id="ARBA00023163"/>
    </source>
</evidence>
<dbReference type="PANTHER" id="PTHR48111">
    <property type="entry name" value="REGULATOR OF RPOS"/>
    <property type="match status" value="1"/>
</dbReference>
<dbReference type="GO" id="GO:0000976">
    <property type="term" value="F:transcription cis-regulatory region binding"/>
    <property type="evidence" value="ECO:0007669"/>
    <property type="project" value="TreeGrafter"/>
</dbReference>
<dbReference type="FunFam" id="3.40.50.2300:FF:000001">
    <property type="entry name" value="DNA-binding response regulator PhoB"/>
    <property type="match status" value="1"/>
</dbReference>
<dbReference type="SUPFAM" id="SSF52172">
    <property type="entry name" value="CheY-like"/>
    <property type="match status" value="1"/>
</dbReference>
<dbReference type="Proteomes" id="UP000318693">
    <property type="component" value="Unassembled WGS sequence"/>
</dbReference>
<dbReference type="AlphaFoldDB" id="A0A552WTT5"/>
<dbReference type="PANTHER" id="PTHR48111:SF4">
    <property type="entry name" value="DNA-BINDING DUAL TRANSCRIPTIONAL REGULATOR OMPR"/>
    <property type="match status" value="1"/>
</dbReference>
<protein>
    <submittedName>
        <fullName evidence="10">Response regulator transcription factor</fullName>
    </submittedName>
</protein>
<dbReference type="CDD" id="cd00383">
    <property type="entry name" value="trans_reg_C"/>
    <property type="match status" value="1"/>
</dbReference>
<comment type="caution">
    <text evidence="10">The sequence shown here is derived from an EMBL/GenBank/DDBJ whole genome shotgun (WGS) entry which is preliminary data.</text>
</comment>
<dbReference type="SMART" id="SM00448">
    <property type="entry name" value="REC"/>
    <property type="match status" value="1"/>
</dbReference>
<keyword evidence="2" id="KW-0902">Two-component regulatory system</keyword>
<dbReference type="GO" id="GO:0032993">
    <property type="term" value="C:protein-DNA complex"/>
    <property type="evidence" value="ECO:0007669"/>
    <property type="project" value="TreeGrafter"/>
</dbReference>
<dbReference type="InterPro" id="IPR016032">
    <property type="entry name" value="Sig_transdc_resp-reg_C-effctor"/>
</dbReference>
<evidence type="ECO:0000259" key="8">
    <source>
        <dbReference type="PROSITE" id="PS50110"/>
    </source>
</evidence>
<dbReference type="InterPro" id="IPR039420">
    <property type="entry name" value="WalR-like"/>
</dbReference>
<reference evidence="10 11" key="1">
    <citation type="submission" date="2019-07" db="EMBL/GenBank/DDBJ databases">
        <title>Georgenia wutianyii sp. nov. and Georgenia *** sp. nov. isolated from plateau pika (Ochotona curzoniae) in the Qinghai-Tibet plateau of China.</title>
        <authorList>
            <person name="Tian Z."/>
        </authorList>
    </citation>
    <scope>NUCLEOTIDE SEQUENCE [LARGE SCALE GENOMIC DNA]</scope>
    <source>
        <strain evidence="10 11">Z446</strain>
    </source>
</reference>
<keyword evidence="3" id="KW-0805">Transcription regulation</keyword>
<dbReference type="InterPro" id="IPR001789">
    <property type="entry name" value="Sig_transdc_resp-reg_receiver"/>
</dbReference>
<feature type="domain" description="OmpR/PhoB-type" evidence="9">
    <location>
        <begin position="151"/>
        <end position="250"/>
    </location>
</feature>
<dbReference type="PROSITE" id="PS51755">
    <property type="entry name" value="OMPR_PHOB"/>
    <property type="match status" value="1"/>
</dbReference>
<dbReference type="Pfam" id="PF00486">
    <property type="entry name" value="Trans_reg_C"/>
    <property type="match status" value="1"/>
</dbReference>
<dbReference type="GO" id="GO:0000156">
    <property type="term" value="F:phosphorelay response regulator activity"/>
    <property type="evidence" value="ECO:0007669"/>
    <property type="project" value="TreeGrafter"/>
</dbReference>
<dbReference type="SMART" id="SM00862">
    <property type="entry name" value="Trans_reg_C"/>
    <property type="match status" value="1"/>
</dbReference>
<name>A0A552WTT5_9MICO</name>
<dbReference type="Gene3D" id="3.40.50.2300">
    <property type="match status" value="1"/>
</dbReference>
<dbReference type="SUPFAM" id="SSF46894">
    <property type="entry name" value="C-terminal effector domain of the bipartite response regulators"/>
    <property type="match status" value="1"/>
</dbReference>
<dbReference type="FunFam" id="1.10.10.10:FF:000018">
    <property type="entry name" value="DNA-binding response regulator ResD"/>
    <property type="match status" value="1"/>
</dbReference>
<keyword evidence="11" id="KW-1185">Reference proteome</keyword>
<dbReference type="InterPro" id="IPR001867">
    <property type="entry name" value="OmpR/PhoB-type_DNA-bd"/>
</dbReference>
<keyword evidence="5" id="KW-0804">Transcription</keyword>
<gene>
    <name evidence="10" type="ORF">FJ693_08180</name>
</gene>
<keyword evidence="4 7" id="KW-0238">DNA-binding</keyword>
<dbReference type="InterPro" id="IPR036388">
    <property type="entry name" value="WH-like_DNA-bd_sf"/>
</dbReference>
<evidence type="ECO:0000256" key="2">
    <source>
        <dbReference type="ARBA" id="ARBA00023012"/>
    </source>
</evidence>
<evidence type="ECO:0000256" key="6">
    <source>
        <dbReference type="PROSITE-ProRule" id="PRU00169"/>
    </source>
</evidence>
<sequence length="252" mass="27904">MHSIPAPGRQDRNMLATRTASVGRVLVVEDEVPLARVVASYLEREAFEVEIVGNGVEAIERARESAPTLMVLDLGLPGVDGVEVCRTVRTFSDCYIIMLTARAEEVDKLVGLSVGADDYLTKPFSPRELVARVRAMLRRPRTSLTGAPQEPRTASFGPLSIDFDGREVRLHEELVDLTRTEFDVLAALAEQPHLAFSRHQLITRVWGAGWVGDEHLVDVHIGKVRRKLDDDPTSPVFIRTVRGVGYRMGPGE</sequence>
<accession>A0A552WTT5</accession>
<dbReference type="Pfam" id="PF00072">
    <property type="entry name" value="Response_reg"/>
    <property type="match status" value="1"/>
</dbReference>
<evidence type="ECO:0000256" key="7">
    <source>
        <dbReference type="PROSITE-ProRule" id="PRU01091"/>
    </source>
</evidence>
<dbReference type="GO" id="GO:0006355">
    <property type="term" value="P:regulation of DNA-templated transcription"/>
    <property type="evidence" value="ECO:0007669"/>
    <property type="project" value="InterPro"/>
</dbReference>
<feature type="domain" description="Response regulatory" evidence="8">
    <location>
        <begin position="24"/>
        <end position="137"/>
    </location>
</feature>
<dbReference type="PROSITE" id="PS50110">
    <property type="entry name" value="RESPONSE_REGULATORY"/>
    <property type="match status" value="1"/>
</dbReference>
<evidence type="ECO:0000259" key="9">
    <source>
        <dbReference type="PROSITE" id="PS51755"/>
    </source>
</evidence>
<organism evidence="10 11">
    <name type="scientific">Georgenia yuyongxinii</name>
    <dbReference type="NCBI Taxonomy" id="2589797"/>
    <lineage>
        <taxon>Bacteria</taxon>
        <taxon>Bacillati</taxon>
        <taxon>Actinomycetota</taxon>
        <taxon>Actinomycetes</taxon>
        <taxon>Micrococcales</taxon>
        <taxon>Bogoriellaceae</taxon>
        <taxon>Georgenia</taxon>
    </lineage>
</organism>